<feature type="transmembrane region" description="Helical" evidence="1">
    <location>
        <begin position="197"/>
        <end position="216"/>
    </location>
</feature>
<organism evidence="2 3">
    <name type="scientific">Pseudonocardia eucalypti</name>
    <dbReference type="NCBI Taxonomy" id="648755"/>
    <lineage>
        <taxon>Bacteria</taxon>
        <taxon>Bacillati</taxon>
        <taxon>Actinomycetota</taxon>
        <taxon>Actinomycetes</taxon>
        <taxon>Pseudonocardiales</taxon>
        <taxon>Pseudonocardiaceae</taxon>
        <taxon>Pseudonocardia</taxon>
    </lineage>
</organism>
<evidence type="ECO:0000313" key="2">
    <source>
        <dbReference type="EMBL" id="GAA5155041.1"/>
    </source>
</evidence>
<keyword evidence="1" id="KW-0812">Transmembrane</keyword>
<sequence length="290" mass="33089">MTQQKPRRLRGADVGIPPRQLDFRLSDEMPRWVYGDNRTATCYLALLSAFFPPGEDFFVKSVNRYANLVTDPKLRAEVAGFTGQEVIHSREHERLNEVFTERGFKLGVPDLAIRTALAVLYRLPHRQQLACTALMEHFTALLAEETLIYEGNGGDIHPDLKELWLWHALEELEHKAVSYEVLELAGNRRSERILAELLVLAVVGPAGAVAFLWLLLTEGALFRPGDLVRGARMLLGRGKALPKVLMGMPRFRRRDFHPNRRNTTALEQEWRDKLFGTDGTLNDQLRRRLA</sequence>
<gene>
    <name evidence="2" type="ORF">GCM10023321_27710</name>
</gene>
<accession>A0ABP9Q051</accession>
<keyword evidence="1" id="KW-0472">Membrane</keyword>
<dbReference type="EMBL" id="BAABJP010000010">
    <property type="protein sequence ID" value="GAA5155041.1"/>
    <property type="molecule type" value="Genomic_DNA"/>
</dbReference>
<dbReference type="PIRSF" id="PIRSF007580">
    <property type="entry name" value="UCP07580"/>
    <property type="match status" value="1"/>
</dbReference>
<evidence type="ECO:0000256" key="1">
    <source>
        <dbReference type="SAM" id="Phobius"/>
    </source>
</evidence>
<keyword evidence="1" id="KW-1133">Transmembrane helix</keyword>
<proteinExistence type="predicted"/>
<name>A0ABP9Q051_9PSEU</name>
<dbReference type="Proteomes" id="UP001428817">
    <property type="component" value="Unassembled WGS sequence"/>
</dbReference>
<comment type="caution">
    <text evidence="2">The sequence shown here is derived from an EMBL/GenBank/DDBJ whole genome shotgun (WGS) entry which is preliminary data.</text>
</comment>
<dbReference type="RefSeq" id="WP_185063853.1">
    <property type="nucleotide sequence ID" value="NZ_BAABJP010000010.1"/>
</dbReference>
<keyword evidence="3" id="KW-1185">Reference proteome</keyword>
<reference evidence="3" key="1">
    <citation type="journal article" date="2019" name="Int. J. Syst. Evol. Microbiol.">
        <title>The Global Catalogue of Microorganisms (GCM) 10K type strain sequencing project: providing services to taxonomists for standard genome sequencing and annotation.</title>
        <authorList>
            <consortium name="The Broad Institute Genomics Platform"/>
            <consortium name="The Broad Institute Genome Sequencing Center for Infectious Disease"/>
            <person name="Wu L."/>
            <person name="Ma J."/>
        </authorList>
    </citation>
    <scope>NUCLEOTIDE SEQUENCE [LARGE SCALE GENOMIC DNA]</scope>
    <source>
        <strain evidence="3">JCM 18303</strain>
    </source>
</reference>
<keyword evidence="2" id="KW-0378">Hydrolase</keyword>
<dbReference type="Pfam" id="PF10118">
    <property type="entry name" value="Metal_hydrol"/>
    <property type="match status" value="1"/>
</dbReference>
<dbReference type="GO" id="GO:0016787">
    <property type="term" value="F:hydrolase activity"/>
    <property type="evidence" value="ECO:0007669"/>
    <property type="project" value="UniProtKB-KW"/>
</dbReference>
<dbReference type="PANTHER" id="PTHR39456:SF1">
    <property type="entry name" value="METAL-DEPENDENT HYDROLASE"/>
    <property type="match status" value="1"/>
</dbReference>
<protein>
    <submittedName>
        <fullName evidence="2">Metal-dependent hydrolase</fullName>
    </submittedName>
</protein>
<dbReference type="InterPro" id="IPR016516">
    <property type="entry name" value="UCP07580"/>
</dbReference>
<evidence type="ECO:0000313" key="3">
    <source>
        <dbReference type="Proteomes" id="UP001428817"/>
    </source>
</evidence>
<dbReference type="PANTHER" id="PTHR39456">
    <property type="entry name" value="METAL-DEPENDENT HYDROLASE"/>
    <property type="match status" value="1"/>
</dbReference>